<name>A0ABV3LZ92_9ACTN</name>
<accession>A0ABV3LZ92</accession>
<dbReference type="RefSeq" id="WP_359781216.1">
    <property type="nucleotide sequence ID" value="NZ_JBEYRR010000009.1"/>
</dbReference>
<protein>
    <submittedName>
        <fullName evidence="2">Uncharacterized protein</fullName>
    </submittedName>
</protein>
<proteinExistence type="predicted"/>
<organism evidence="2 3">
    <name type="scientific">Streptomyces huasconensis</name>
    <dbReference type="NCBI Taxonomy" id="1854574"/>
    <lineage>
        <taxon>Bacteria</taxon>
        <taxon>Bacillati</taxon>
        <taxon>Actinomycetota</taxon>
        <taxon>Actinomycetes</taxon>
        <taxon>Kitasatosporales</taxon>
        <taxon>Streptomycetaceae</taxon>
        <taxon>Streptomyces</taxon>
    </lineage>
</organism>
<evidence type="ECO:0000256" key="1">
    <source>
        <dbReference type="SAM" id="MobiDB-lite"/>
    </source>
</evidence>
<comment type="caution">
    <text evidence="2">The sequence shown here is derived from an EMBL/GenBank/DDBJ whole genome shotgun (WGS) entry which is preliminary data.</text>
</comment>
<dbReference type="EMBL" id="JBEYRS010000009">
    <property type="protein sequence ID" value="MEW2364600.1"/>
    <property type="molecule type" value="Genomic_DNA"/>
</dbReference>
<dbReference type="Proteomes" id="UP001553843">
    <property type="component" value="Unassembled WGS sequence"/>
</dbReference>
<sequence>MDGPLRGPGLSRDRAYAAIEGKGGLPLPAETGEIARTSPGRPCYGLIT</sequence>
<evidence type="ECO:0000313" key="3">
    <source>
        <dbReference type="Proteomes" id="UP001553843"/>
    </source>
</evidence>
<feature type="region of interest" description="Disordered" evidence="1">
    <location>
        <begin position="28"/>
        <end position="48"/>
    </location>
</feature>
<reference evidence="2 3" key="1">
    <citation type="submission" date="2024-06" db="EMBL/GenBank/DDBJ databases">
        <title>The Natural Products Discovery Center: Release of the First 8490 Sequenced Strains for Exploring Actinobacteria Biosynthetic Diversity.</title>
        <authorList>
            <person name="Kalkreuter E."/>
            <person name="Kautsar S.A."/>
            <person name="Yang D."/>
            <person name="Bader C.D."/>
            <person name="Teijaro C.N."/>
            <person name="Fluegel L."/>
            <person name="Davis C.M."/>
            <person name="Simpson J.R."/>
            <person name="Lauterbach L."/>
            <person name="Steele A.D."/>
            <person name="Gui C."/>
            <person name="Meng S."/>
            <person name="Li G."/>
            <person name="Viehrig K."/>
            <person name="Ye F."/>
            <person name="Su P."/>
            <person name="Kiefer A.F."/>
            <person name="Nichols A."/>
            <person name="Cepeda A.J."/>
            <person name="Yan W."/>
            <person name="Fan B."/>
            <person name="Jiang Y."/>
            <person name="Adhikari A."/>
            <person name="Zheng C.-J."/>
            <person name="Schuster L."/>
            <person name="Cowan T.M."/>
            <person name="Smanski M.J."/>
            <person name="Chevrette M.G."/>
            <person name="De Carvalho L.P.S."/>
            <person name="Shen B."/>
        </authorList>
    </citation>
    <scope>NUCLEOTIDE SEQUENCE [LARGE SCALE GENOMIC DNA]</scope>
    <source>
        <strain evidence="2 3">NPDC047833</strain>
    </source>
</reference>
<evidence type="ECO:0000313" key="2">
    <source>
        <dbReference type="EMBL" id="MEW2364600.1"/>
    </source>
</evidence>
<gene>
    <name evidence="2" type="ORF">AB0887_21980</name>
</gene>
<keyword evidence="3" id="KW-1185">Reference proteome</keyword>